<gene>
    <name evidence="1" type="ORF">SPHINGO391_120021</name>
</gene>
<reference evidence="1 2" key="1">
    <citation type="submission" date="2019-09" db="EMBL/GenBank/DDBJ databases">
        <authorList>
            <person name="Dittami M. S."/>
        </authorList>
    </citation>
    <scope>NUCLEOTIDE SEQUENCE [LARGE SCALE GENOMIC DNA]</scope>
    <source>
        <strain evidence="1">SPHINGO391</strain>
    </source>
</reference>
<evidence type="ECO:0000313" key="1">
    <source>
        <dbReference type="EMBL" id="VVS96968.1"/>
    </source>
</evidence>
<sequence>MIRVMVDLPYPMLASLEAKAGSHDISEEDRCAGWYGLGTDDEIRRNLMPHLDLRPAVEQDG</sequence>
<organism evidence="1 2">
    <name type="scientific">Sphingomonas aurantiaca</name>
    <dbReference type="NCBI Taxonomy" id="185949"/>
    <lineage>
        <taxon>Bacteria</taxon>
        <taxon>Pseudomonadati</taxon>
        <taxon>Pseudomonadota</taxon>
        <taxon>Alphaproteobacteria</taxon>
        <taxon>Sphingomonadales</taxon>
        <taxon>Sphingomonadaceae</taxon>
        <taxon>Sphingomonas</taxon>
    </lineage>
</organism>
<accession>A0A5E7XWU1</accession>
<dbReference type="AlphaFoldDB" id="A0A5E7XWU1"/>
<name>A0A5E7XWU1_9SPHN</name>
<dbReference type="EMBL" id="CABVLI010000004">
    <property type="protein sequence ID" value="VVS96968.1"/>
    <property type="molecule type" value="Genomic_DNA"/>
</dbReference>
<protein>
    <submittedName>
        <fullName evidence="1">Uncharacterized protein</fullName>
    </submittedName>
</protein>
<proteinExistence type="predicted"/>
<dbReference type="RefSeq" id="WP_151989634.1">
    <property type="nucleotide sequence ID" value="NZ_LR701506.1"/>
</dbReference>
<dbReference type="Proteomes" id="UP000326857">
    <property type="component" value="Unassembled WGS sequence"/>
</dbReference>
<evidence type="ECO:0000313" key="2">
    <source>
        <dbReference type="Proteomes" id="UP000326857"/>
    </source>
</evidence>